<dbReference type="Proteomes" id="UP001244341">
    <property type="component" value="Chromosome 8b"/>
</dbReference>
<evidence type="ECO:0008006" key="11">
    <source>
        <dbReference type="Google" id="ProtNLM"/>
    </source>
</evidence>
<organism evidence="9 10">
    <name type="scientific">Tetradesmus obliquus</name>
    <name type="common">Green alga</name>
    <name type="synonym">Acutodesmus obliquus</name>
    <dbReference type="NCBI Taxonomy" id="3088"/>
    <lineage>
        <taxon>Eukaryota</taxon>
        <taxon>Viridiplantae</taxon>
        <taxon>Chlorophyta</taxon>
        <taxon>core chlorophytes</taxon>
        <taxon>Chlorophyceae</taxon>
        <taxon>CS clade</taxon>
        <taxon>Sphaeropleales</taxon>
        <taxon>Scenedesmaceae</taxon>
        <taxon>Tetradesmus</taxon>
    </lineage>
</organism>
<reference evidence="9 10" key="1">
    <citation type="submission" date="2023-05" db="EMBL/GenBank/DDBJ databases">
        <title>A 100% complete, gapless, phased diploid assembly of the Scenedesmus obliquus UTEX 3031 genome.</title>
        <authorList>
            <person name="Biondi T.C."/>
            <person name="Hanschen E.R."/>
            <person name="Kwon T."/>
            <person name="Eng W."/>
            <person name="Kruse C.P.S."/>
            <person name="Koehler S.I."/>
            <person name="Kunde Y."/>
            <person name="Gleasner C.D."/>
            <person name="You Mak K.T."/>
            <person name="Polle J."/>
            <person name="Hovde B.T."/>
            <person name="Starkenburg S.R."/>
        </authorList>
    </citation>
    <scope>NUCLEOTIDE SEQUENCE [LARGE SCALE GENOMIC DNA]</scope>
    <source>
        <strain evidence="9 10">DOE0152z</strain>
    </source>
</reference>
<dbReference type="SMART" id="SM00730">
    <property type="entry name" value="PSN"/>
    <property type="match status" value="1"/>
</dbReference>
<keyword evidence="5 8" id="KW-1133">Transmembrane helix</keyword>
<feature type="transmembrane region" description="Helical" evidence="8">
    <location>
        <begin position="127"/>
        <end position="145"/>
    </location>
</feature>
<accession>A0ABY8U7S6</accession>
<comment type="similarity">
    <text evidence="2">Belongs to the peptidase A22B family.</text>
</comment>
<name>A0ABY8U7S6_TETOB</name>
<sequence>MAYCMMRKDCRHAAVEAPRRAPAVARVVRLASLSLRKASPCSSIRAVDPKQAAAPTETLAEPSSSVQATAAGAAAAAAAAAPVAAPAQPWVWEDSNDAVRAYAVFFLWLALGSWPALQEVGLVDLPYFLGLGVLTVYIGAHRGLTSKSKQQLSVKEGLLAPVLASCSLFGLYLLVKYIPDFSLQTFLDAYFWLLGSVAIYGAARPLLRQLAPGTLGQKSIEWQPPEGLLLDEEGNNVPLVQVAPSDVAAAAFAVGLASAELLGHHTSFTLNNMVACLVATEILALVGLRSFRTAALLLVGLLAYDVFWVFGSPAVVGDNVMLTVATSDMIVGPTRLLFPRAPGGIGEAADFPFSLLGLGDIAIPGLLAGLALRYDASRIVNMQARATAAAAAISEALAALQPDASAKEMGDAAASAASTAYDKVADRELNQQDKSQGITRAISSDSSSSSSSSSDTSSSNTISSSSDTTTSSSSSSSIQEQQRSVPVSIEVLQQRTYFTRVACAHVAGLLTAFAANSITHMGQPALLYIVPATLLTVLVTAASRSEVGRVWKYTDVASFGLPVKKE</sequence>
<evidence type="ECO:0000313" key="10">
    <source>
        <dbReference type="Proteomes" id="UP001244341"/>
    </source>
</evidence>
<feature type="transmembrane region" description="Helical" evidence="8">
    <location>
        <begin position="351"/>
        <end position="372"/>
    </location>
</feature>
<dbReference type="EMBL" id="CP126215">
    <property type="protein sequence ID" value="WIA17270.1"/>
    <property type="molecule type" value="Genomic_DNA"/>
</dbReference>
<evidence type="ECO:0000256" key="7">
    <source>
        <dbReference type="SAM" id="MobiDB-lite"/>
    </source>
</evidence>
<dbReference type="InterPro" id="IPR006639">
    <property type="entry name" value="Preselin/SPP"/>
</dbReference>
<keyword evidence="6 8" id="KW-0472">Membrane</keyword>
<evidence type="ECO:0000256" key="2">
    <source>
        <dbReference type="ARBA" id="ARBA00006859"/>
    </source>
</evidence>
<dbReference type="PANTHER" id="PTHR12174">
    <property type="entry name" value="SIGNAL PEPTIDE PEPTIDASE"/>
    <property type="match status" value="1"/>
</dbReference>
<feature type="region of interest" description="Disordered" evidence="7">
    <location>
        <begin position="429"/>
        <end position="480"/>
    </location>
</feature>
<protein>
    <recommendedName>
        <fullName evidence="11">Signal peptide peptidase-domain-containing protein</fullName>
    </recommendedName>
</protein>
<feature type="transmembrane region" description="Helical" evidence="8">
    <location>
        <begin position="525"/>
        <end position="543"/>
    </location>
</feature>
<evidence type="ECO:0000256" key="1">
    <source>
        <dbReference type="ARBA" id="ARBA00004127"/>
    </source>
</evidence>
<dbReference type="PANTHER" id="PTHR12174:SF73">
    <property type="entry name" value="SIGNAL PEPTIDE PEPTIDASE DOMAIN CONTAINING PROTEIN"/>
    <property type="match status" value="1"/>
</dbReference>
<evidence type="ECO:0000256" key="4">
    <source>
        <dbReference type="ARBA" id="ARBA00022801"/>
    </source>
</evidence>
<keyword evidence="10" id="KW-1185">Reference proteome</keyword>
<evidence type="ECO:0000256" key="3">
    <source>
        <dbReference type="ARBA" id="ARBA00022692"/>
    </source>
</evidence>
<evidence type="ECO:0000313" key="9">
    <source>
        <dbReference type="EMBL" id="WIA17270.1"/>
    </source>
</evidence>
<keyword evidence="4" id="KW-0378">Hydrolase</keyword>
<evidence type="ECO:0000256" key="5">
    <source>
        <dbReference type="ARBA" id="ARBA00022989"/>
    </source>
</evidence>
<feature type="transmembrane region" description="Helical" evidence="8">
    <location>
        <begin position="497"/>
        <end position="519"/>
    </location>
</feature>
<proteinExistence type="inferred from homology"/>
<evidence type="ECO:0000256" key="6">
    <source>
        <dbReference type="ARBA" id="ARBA00023136"/>
    </source>
</evidence>
<comment type="subcellular location">
    <subcellularLocation>
        <location evidence="1">Endomembrane system</location>
        <topology evidence="1">Multi-pass membrane protein</topology>
    </subcellularLocation>
</comment>
<feature type="transmembrane region" description="Helical" evidence="8">
    <location>
        <begin position="157"/>
        <end position="178"/>
    </location>
</feature>
<gene>
    <name evidence="9" type="ORF">OEZ85_014142</name>
</gene>
<dbReference type="InterPro" id="IPR007369">
    <property type="entry name" value="Peptidase_A22B_SPP"/>
</dbReference>
<feature type="transmembrane region" description="Helical" evidence="8">
    <location>
        <begin position="293"/>
        <end position="311"/>
    </location>
</feature>
<keyword evidence="3 8" id="KW-0812">Transmembrane</keyword>
<feature type="transmembrane region" description="Helical" evidence="8">
    <location>
        <begin position="98"/>
        <end position="115"/>
    </location>
</feature>
<dbReference type="Pfam" id="PF04258">
    <property type="entry name" value="Peptidase_A22B"/>
    <property type="match status" value="2"/>
</dbReference>
<evidence type="ECO:0000256" key="8">
    <source>
        <dbReference type="SAM" id="Phobius"/>
    </source>
</evidence>
<feature type="compositionally biased region" description="Low complexity" evidence="7">
    <location>
        <begin position="442"/>
        <end position="478"/>
    </location>
</feature>